<protein>
    <submittedName>
        <fullName evidence="1">Uncharacterized protein</fullName>
    </submittedName>
</protein>
<organism evidence="1 2">
    <name type="scientific">Methylobacterium persicinum</name>
    <dbReference type="NCBI Taxonomy" id="374426"/>
    <lineage>
        <taxon>Bacteria</taxon>
        <taxon>Pseudomonadati</taxon>
        <taxon>Pseudomonadota</taxon>
        <taxon>Alphaproteobacteria</taxon>
        <taxon>Hyphomicrobiales</taxon>
        <taxon>Methylobacteriaceae</taxon>
        <taxon>Methylobacterium</taxon>
    </lineage>
</organism>
<dbReference type="Proteomes" id="UP001236369">
    <property type="component" value="Unassembled WGS sequence"/>
</dbReference>
<evidence type="ECO:0000313" key="2">
    <source>
        <dbReference type="Proteomes" id="UP001236369"/>
    </source>
</evidence>
<accession>A0ABU0HE58</accession>
<dbReference type="EMBL" id="JAUSVV010000001">
    <property type="protein sequence ID" value="MDQ0440580.1"/>
    <property type="molecule type" value="Genomic_DNA"/>
</dbReference>
<comment type="caution">
    <text evidence="1">The sequence shown here is derived from an EMBL/GenBank/DDBJ whole genome shotgun (WGS) entry which is preliminary data.</text>
</comment>
<evidence type="ECO:0000313" key="1">
    <source>
        <dbReference type="EMBL" id="MDQ0440580.1"/>
    </source>
</evidence>
<gene>
    <name evidence="1" type="ORF">QO016_000057</name>
</gene>
<name>A0ABU0HE58_9HYPH</name>
<reference evidence="1 2" key="1">
    <citation type="submission" date="2023-07" db="EMBL/GenBank/DDBJ databases">
        <title>Genomic Encyclopedia of Type Strains, Phase IV (KMG-IV): sequencing the most valuable type-strain genomes for metagenomic binning, comparative biology and taxonomic classification.</title>
        <authorList>
            <person name="Goeker M."/>
        </authorList>
    </citation>
    <scope>NUCLEOTIDE SEQUENCE [LARGE SCALE GENOMIC DNA]</scope>
    <source>
        <strain evidence="1 2">DSM 19562</strain>
    </source>
</reference>
<proteinExistence type="predicted"/>
<keyword evidence="2" id="KW-1185">Reference proteome</keyword>
<sequence>MPSDHREFGFLWVHSAIIADRRWPVPPT</sequence>